<comment type="caution">
    <text evidence="1">The sequence shown here is derived from an EMBL/GenBank/DDBJ whole genome shotgun (WGS) entry which is preliminary data.</text>
</comment>
<evidence type="ECO:0000313" key="1">
    <source>
        <dbReference type="EMBL" id="OPE58458.1"/>
    </source>
</evidence>
<organism evidence="1 2">
    <name type="scientific">Pseudomonas syringae pv. tomato</name>
    <dbReference type="NCBI Taxonomy" id="323"/>
    <lineage>
        <taxon>Bacteria</taxon>
        <taxon>Pseudomonadati</taxon>
        <taxon>Pseudomonadota</taxon>
        <taxon>Gammaproteobacteria</taxon>
        <taxon>Pseudomonadales</taxon>
        <taxon>Pseudomonadaceae</taxon>
        <taxon>Pseudomonas</taxon>
    </lineage>
</organism>
<gene>
    <name evidence="1" type="ORF">BTW15_19210</name>
</gene>
<name>A0AB36KRH8_PSEUB</name>
<protein>
    <submittedName>
        <fullName evidence="1">Uncharacterized protein</fullName>
    </submittedName>
</protein>
<proteinExistence type="predicted"/>
<accession>A0AB36KRH8</accession>
<dbReference type="Proteomes" id="UP000189855">
    <property type="component" value="Unassembled WGS sequence"/>
</dbReference>
<reference evidence="1 2" key="1">
    <citation type="journal article" date="2017" name="Mol. Ecol.">
        <title>Adaptation of the pathogen, Pseudomonas syringae, during experimental evolution on a native vs. alternative host plant.</title>
        <authorList>
            <person name="Meaden S."/>
            <person name="Koskella B."/>
        </authorList>
    </citation>
    <scope>NUCLEOTIDE SEQUENCE [LARGE SCALE GENOMIC DNA]</scope>
    <source>
        <strain evidence="1 2">PT23</strain>
    </source>
</reference>
<sequence>MRNTARRRRHSPGRWFLKLTKNAEGRTMKIDMAHVRTRSTTGGWIDYALFNAKSTNGDNDGLLARLTGNARNSGLKVDQSALVYSSGGRNRFYGSRHLVDHLARHGMPNWTHEIDL</sequence>
<dbReference type="AlphaFoldDB" id="A0AB36KRH8"/>
<dbReference type="EMBL" id="MSDS01000023">
    <property type="protein sequence ID" value="OPE58458.1"/>
    <property type="molecule type" value="Genomic_DNA"/>
</dbReference>
<evidence type="ECO:0000313" key="2">
    <source>
        <dbReference type="Proteomes" id="UP000189855"/>
    </source>
</evidence>